<evidence type="ECO:0000259" key="2">
    <source>
        <dbReference type="PROSITE" id="PS51819"/>
    </source>
</evidence>
<dbReference type="Pfam" id="PF00903">
    <property type="entry name" value="Glyoxalase"/>
    <property type="match status" value="1"/>
</dbReference>
<gene>
    <name evidence="3" type="ORF">NNL38_19770</name>
</gene>
<evidence type="ECO:0000256" key="1">
    <source>
        <dbReference type="ARBA" id="ARBA00022723"/>
    </source>
</evidence>
<reference evidence="3" key="1">
    <citation type="submission" date="2022-07" db="EMBL/GenBank/DDBJ databases">
        <title>Genome sequencing of Photobacterium atrarenae GJH2-4.</title>
        <authorList>
            <person name="Park S.-J."/>
        </authorList>
    </citation>
    <scope>NUCLEOTIDE SEQUENCE</scope>
    <source>
        <strain evidence="3">GJH2-4</strain>
    </source>
</reference>
<dbReference type="PROSITE" id="PS51819">
    <property type="entry name" value="VOC"/>
    <property type="match status" value="1"/>
</dbReference>
<accession>A0ABY5GPF1</accession>
<keyword evidence="1" id="KW-0479">Metal-binding</keyword>
<keyword evidence="4" id="KW-1185">Reference proteome</keyword>
<dbReference type="RefSeq" id="WP_255392166.1">
    <property type="nucleotide sequence ID" value="NZ_CP101509.1"/>
</dbReference>
<dbReference type="Gene3D" id="3.10.180.10">
    <property type="entry name" value="2,3-Dihydroxybiphenyl 1,2-Dioxygenase, domain 1"/>
    <property type="match status" value="1"/>
</dbReference>
<dbReference type="InterPro" id="IPR029068">
    <property type="entry name" value="Glyas_Bleomycin-R_OHBP_Dase"/>
</dbReference>
<sequence length="133" mass="15057">MDLPLTQGVHHIGLTVADLEESAQFFTALLGWQEIKRRDDYPAIFVSDGAIMLTLWAAQTDTPTRFDRKTNVGLHHLAIRVDSKATLFEIHDKLSTHGVEIEFGPELIREGPAMHMMCYEPSGIRIEFHWTGV</sequence>
<dbReference type="InterPro" id="IPR051332">
    <property type="entry name" value="Fosfomycin_Res_Enzymes"/>
</dbReference>
<feature type="domain" description="VOC" evidence="2">
    <location>
        <begin position="8"/>
        <end position="131"/>
    </location>
</feature>
<dbReference type="InterPro" id="IPR037523">
    <property type="entry name" value="VOC_core"/>
</dbReference>
<dbReference type="PANTHER" id="PTHR36113:SF6">
    <property type="entry name" value="FOSFOMYCIN RESISTANCE PROTEIN FOSX"/>
    <property type="match status" value="1"/>
</dbReference>
<proteinExistence type="predicted"/>
<protein>
    <submittedName>
        <fullName evidence="3">VOC family protein</fullName>
    </submittedName>
</protein>
<name>A0ABY5GPF1_9GAMM</name>
<dbReference type="SUPFAM" id="SSF54593">
    <property type="entry name" value="Glyoxalase/Bleomycin resistance protein/Dihydroxybiphenyl dioxygenase"/>
    <property type="match status" value="1"/>
</dbReference>
<evidence type="ECO:0000313" key="4">
    <source>
        <dbReference type="Proteomes" id="UP001057998"/>
    </source>
</evidence>
<dbReference type="EMBL" id="CP101509">
    <property type="protein sequence ID" value="UTV30798.1"/>
    <property type="molecule type" value="Genomic_DNA"/>
</dbReference>
<dbReference type="Proteomes" id="UP001057998">
    <property type="component" value="Chromosome 2"/>
</dbReference>
<organism evidence="3 4">
    <name type="scientific">Photobacterium atrarenae</name>
    <dbReference type="NCBI Taxonomy" id="865757"/>
    <lineage>
        <taxon>Bacteria</taxon>
        <taxon>Pseudomonadati</taxon>
        <taxon>Pseudomonadota</taxon>
        <taxon>Gammaproteobacteria</taxon>
        <taxon>Vibrionales</taxon>
        <taxon>Vibrionaceae</taxon>
        <taxon>Photobacterium</taxon>
    </lineage>
</organism>
<dbReference type="InterPro" id="IPR004360">
    <property type="entry name" value="Glyas_Fos-R_dOase_dom"/>
</dbReference>
<dbReference type="PANTHER" id="PTHR36113">
    <property type="entry name" value="LYASE, PUTATIVE-RELATED-RELATED"/>
    <property type="match status" value="1"/>
</dbReference>
<evidence type="ECO:0000313" key="3">
    <source>
        <dbReference type="EMBL" id="UTV30798.1"/>
    </source>
</evidence>